<dbReference type="CDD" id="cd05150">
    <property type="entry name" value="APH"/>
    <property type="match status" value="1"/>
</dbReference>
<dbReference type="GO" id="GO:0005524">
    <property type="term" value="F:ATP binding"/>
    <property type="evidence" value="ECO:0007669"/>
    <property type="project" value="UniProtKB-KW"/>
</dbReference>
<evidence type="ECO:0000256" key="7">
    <source>
        <dbReference type="PIRNR" id="PIRNR000706"/>
    </source>
</evidence>
<evidence type="ECO:0000313" key="11">
    <source>
        <dbReference type="EMBL" id="GLU48443.1"/>
    </source>
</evidence>
<accession>A0A9W6P7J3</accession>
<keyword evidence="6 7" id="KW-0046">Antibiotic resistance</keyword>
<dbReference type="SUPFAM" id="SSF56112">
    <property type="entry name" value="Protein kinase-like (PK-like)"/>
    <property type="match status" value="1"/>
</dbReference>
<name>A0A9W6P7J3_9ACTN</name>
<dbReference type="Gene3D" id="3.90.1200.10">
    <property type="match status" value="1"/>
</dbReference>
<evidence type="ECO:0000256" key="6">
    <source>
        <dbReference type="ARBA" id="ARBA00023251"/>
    </source>
</evidence>
<evidence type="ECO:0000259" key="10">
    <source>
        <dbReference type="Pfam" id="PF01636"/>
    </source>
</evidence>
<feature type="binding site" evidence="9">
    <location>
        <position position="196"/>
    </location>
    <ligand>
        <name>Mg(2+)</name>
        <dbReference type="ChEBI" id="CHEBI:18420"/>
    </ligand>
</feature>
<evidence type="ECO:0000256" key="4">
    <source>
        <dbReference type="ARBA" id="ARBA00022777"/>
    </source>
</evidence>
<dbReference type="Pfam" id="PF01636">
    <property type="entry name" value="APH"/>
    <property type="match status" value="1"/>
</dbReference>
<dbReference type="GO" id="GO:0046677">
    <property type="term" value="P:response to antibiotic"/>
    <property type="evidence" value="ECO:0007669"/>
    <property type="project" value="UniProtKB-KW"/>
</dbReference>
<dbReference type="InterPro" id="IPR011009">
    <property type="entry name" value="Kinase-like_dom_sf"/>
</dbReference>
<comment type="similarity">
    <text evidence="1 7">Belongs to the aminoglycoside phosphotransferase family.</text>
</comment>
<gene>
    <name evidence="11" type="ORF">Nans01_27940</name>
</gene>
<evidence type="ECO:0000256" key="2">
    <source>
        <dbReference type="ARBA" id="ARBA00022679"/>
    </source>
</evidence>
<protein>
    <submittedName>
        <fullName evidence="11">Phosphotransferase</fullName>
    </submittedName>
</protein>
<comment type="caution">
    <text evidence="11">The sequence shown here is derived from an EMBL/GenBank/DDBJ whole genome shotgun (WGS) entry which is preliminary data.</text>
</comment>
<evidence type="ECO:0000313" key="12">
    <source>
        <dbReference type="Proteomes" id="UP001165092"/>
    </source>
</evidence>
<dbReference type="RefSeq" id="WP_285759921.1">
    <property type="nucleotide sequence ID" value="NZ_BSQG01000004.1"/>
</dbReference>
<dbReference type="Gene3D" id="3.30.200.20">
    <property type="entry name" value="Phosphorylase Kinase, domain 1"/>
    <property type="match status" value="1"/>
</dbReference>
<dbReference type="GO" id="GO:0046872">
    <property type="term" value="F:metal ion binding"/>
    <property type="evidence" value="ECO:0007669"/>
    <property type="project" value="UniProtKB-KW"/>
</dbReference>
<feature type="active site" description="Proton acceptor" evidence="8">
    <location>
        <position position="177"/>
    </location>
</feature>
<dbReference type="EMBL" id="BSQG01000004">
    <property type="protein sequence ID" value="GLU48443.1"/>
    <property type="molecule type" value="Genomic_DNA"/>
</dbReference>
<evidence type="ECO:0000256" key="9">
    <source>
        <dbReference type="PIRSR" id="PIRSR000706-2"/>
    </source>
</evidence>
<keyword evidence="2 7" id="KW-0808">Transferase</keyword>
<reference evidence="11" key="1">
    <citation type="submission" date="2023-02" db="EMBL/GenBank/DDBJ databases">
        <title>Nocardiopsis ansamitocini NBRC 112285.</title>
        <authorList>
            <person name="Ichikawa N."/>
            <person name="Sato H."/>
            <person name="Tonouchi N."/>
        </authorList>
    </citation>
    <scope>NUCLEOTIDE SEQUENCE</scope>
    <source>
        <strain evidence="11">NBRC 112285</strain>
    </source>
</reference>
<sequence>MRASGPPPAGTAVPTAVAALAGTALLRVVWRNEAGGLTFAAGTPSARRFIKWAPAGSGLDLRAEALRLAWASHHTRVPPVLGQGSTAAGEWLVTRAVAGENAVTARWKAAPERAVRGVALGLRALHETLPVGDCPFSWSVVDRVRAARAHGVLTAAASAELLAGAPPVTDPVVCHGDPCMPNTLLDGNGDWSAHVDLGSLGIADRWADIAVAVHNTRLNYGPGWEQAFLDAYGIDHDSERASYYLELWQHT</sequence>
<dbReference type="Proteomes" id="UP001165092">
    <property type="component" value="Unassembled WGS sequence"/>
</dbReference>
<keyword evidence="3 7" id="KW-0547">Nucleotide-binding</keyword>
<keyword evidence="9" id="KW-0479">Metal-binding</keyword>
<dbReference type="GO" id="GO:0016301">
    <property type="term" value="F:kinase activity"/>
    <property type="evidence" value="ECO:0007669"/>
    <property type="project" value="UniProtKB-KW"/>
</dbReference>
<evidence type="ECO:0000256" key="8">
    <source>
        <dbReference type="PIRSR" id="PIRSR000706-1"/>
    </source>
</evidence>
<keyword evidence="4 7" id="KW-0418">Kinase</keyword>
<feature type="binding site" evidence="9">
    <location>
        <position position="182"/>
    </location>
    <ligand>
        <name>Mg(2+)</name>
        <dbReference type="ChEBI" id="CHEBI:18420"/>
    </ligand>
</feature>
<evidence type="ECO:0000256" key="1">
    <source>
        <dbReference type="ARBA" id="ARBA00006219"/>
    </source>
</evidence>
<evidence type="ECO:0000256" key="5">
    <source>
        <dbReference type="ARBA" id="ARBA00022840"/>
    </source>
</evidence>
<organism evidence="11 12">
    <name type="scientific">Nocardiopsis ansamitocini</name>
    <dbReference type="NCBI Taxonomy" id="1670832"/>
    <lineage>
        <taxon>Bacteria</taxon>
        <taxon>Bacillati</taxon>
        <taxon>Actinomycetota</taxon>
        <taxon>Actinomycetes</taxon>
        <taxon>Streptosporangiales</taxon>
        <taxon>Nocardiopsidaceae</taxon>
        <taxon>Nocardiopsis</taxon>
    </lineage>
</organism>
<keyword evidence="12" id="KW-1185">Reference proteome</keyword>
<keyword evidence="5 7" id="KW-0067">ATP-binding</keyword>
<evidence type="ECO:0000256" key="3">
    <source>
        <dbReference type="ARBA" id="ARBA00022741"/>
    </source>
</evidence>
<proteinExistence type="inferred from homology"/>
<dbReference type="PIRSF" id="PIRSF000706">
    <property type="entry name" value="Kanamycin_kin"/>
    <property type="match status" value="1"/>
</dbReference>
<dbReference type="AlphaFoldDB" id="A0A9W6P7J3"/>
<dbReference type="InterPro" id="IPR002575">
    <property type="entry name" value="Aminoglycoside_PTrfase"/>
</dbReference>
<feature type="domain" description="Aminoglycoside phosphotransferase" evidence="10">
    <location>
        <begin position="37"/>
        <end position="240"/>
    </location>
</feature>
<dbReference type="InterPro" id="IPR024165">
    <property type="entry name" value="Kan/Strep_kinase"/>
</dbReference>
<dbReference type="GO" id="GO:0016773">
    <property type="term" value="F:phosphotransferase activity, alcohol group as acceptor"/>
    <property type="evidence" value="ECO:0007669"/>
    <property type="project" value="InterPro"/>
</dbReference>
<keyword evidence="9" id="KW-0460">Magnesium</keyword>